<name>A0A3M7QXG0_BRAPC</name>
<dbReference type="Proteomes" id="UP000276133">
    <property type="component" value="Unassembled WGS sequence"/>
</dbReference>
<evidence type="ECO:0000313" key="1">
    <source>
        <dbReference type="EMBL" id="RNA15678.1"/>
    </source>
</evidence>
<dbReference type="EMBL" id="REGN01004913">
    <property type="protein sequence ID" value="RNA15678.1"/>
    <property type="molecule type" value="Genomic_DNA"/>
</dbReference>
<organism evidence="1 2">
    <name type="scientific">Brachionus plicatilis</name>
    <name type="common">Marine rotifer</name>
    <name type="synonym">Brachionus muelleri</name>
    <dbReference type="NCBI Taxonomy" id="10195"/>
    <lineage>
        <taxon>Eukaryota</taxon>
        <taxon>Metazoa</taxon>
        <taxon>Spiralia</taxon>
        <taxon>Gnathifera</taxon>
        <taxon>Rotifera</taxon>
        <taxon>Eurotatoria</taxon>
        <taxon>Monogononta</taxon>
        <taxon>Pseudotrocha</taxon>
        <taxon>Ploima</taxon>
        <taxon>Brachionidae</taxon>
        <taxon>Brachionus</taxon>
    </lineage>
</organism>
<keyword evidence="2" id="KW-1185">Reference proteome</keyword>
<evidence type="ECO:0000313" key="2">
    <source>
        <dbReference type="Proteomes" id="UP000276133"/>
    </source>
</evidence>
<comment type="caution">
    <text evidence="1">The sequence shown here is derived from an EMBL/GenBank/DDBJ whole genome shotgun (WGS) entry which is preliminary data.</text>
</comment>
<gene>
    <name evidence="1" type="ORF">BpHYR1_008576</name>
</gene>
<dbReference type="AlphaFoldDB" id="A0A3M7QXG0"/>
<protein>
    <submittedName>
        <fullName evidence="1">Uncharacterized protein</fullName>
    </submittedName>
</protein>
<accession>A0A3M7QXG0</accession>
<sequence>MALLDPVIECSDTILNFYICLGKKDFNLNLNIMCKSLYQWYTEFAIKIIASIVEIEGINFIMIKK</sequence>
<proteinExistence type="predicted"/>
<reference evidence="1 2" key="1">
    <citation type="journal article" date="2018" name="Sci. Rep.">
        <title>Genomic signatures of local adaptation to the degree of environmental predictability in rotifers.</title>
        <authorList>
            <person name="Franch-Gras L."/>
            <person name="Hahn C."/>
            <person name="Garcia-Roger E.M."/>
            <person name="Carmona M.J."/>
            <person name="Serra M."/>
            <person name="Gomez A."/>
        </authorList>
    </citation>
    <scope>NUCLEOTIDE SEQUENCE [LARGE SCALE GENOMIC DNA]</scope>
    <source>
        <strain evidence="1">HYR1</strain>
    </source>
</reference>